<evidence type="ECO:0000256" key="1">
    <source>
        <dbReference type="SAM" id="SignalP"/>
    </source>
</evidence>
<protein>
    <recommendedName>
        <fullName evidence="4">Lipoprotein</fullName>
    </recommendedName>
</protein>
<proteinExistence type="predicted"/>
<feature type="signal peptide" evidence="1">
    <location>
        <begin position="1"/>
        <end position="17"/>
    </location>
</feature>
<reference evidence="2 3" key="1">
    <citation type="submission" date="2018-06" db="EMBL/GenBank/DDBJ databases">
        <title>Genomic Encyclopedia of Type Strains, Phase IV (KMG-IV): sequencing the most valuable type-strain genomes for metagenomic binning, comparative biology and taxonomic classification.</title>
        <authorList>
            <person name="Goeker M."/>
        </authorList>
    </citation>
    <scope>NUCLEOTIDE SEQUENCE [LARGE SCALE GENOMIC DNA]</scope>
    <source>
        <strain evidence="2 3">DSM 25532</strain>
    </source>
</reference>
<dbReference type="PROSITE" id="PS51257">
    <property type="entry name" value="PROKAR_LIPOPROTEIN"/>
    <property type="match status" value="1"/>
</dbReference>
<keyword evidence="1" id="KW-0732">Signal</keyword>
<name>A0A366HVG1_9BACT</name>
<dbReference type="EMBL" id="QNRR01000001">
    <property type="protein sequence ID" value="RBP48256.1"/>
    <property type="molecule type" value="Genomic_DNA"/>
</dbReference>
<dbReference type="AlphaFoldDB" id="A0A366HVG1"/>
<evidence type="ECO:0000313" key="3">
    <source>
        <dbReference type="Proteomes" id="UP000253426"/>
    </source>
</evidence>
<dbReference type="Proteomes" id="UP000253426">
    <property type="component" value="Unassembled WGS sequence"/>
</dbReference>
<feature type="chain" id="PRO_5017057264" description="Lipoprotein" evidence="1">
    <location>
        <begin position="18"/>
        <end position="101"/>
    </location>
</feature>
<comment type="caution">
    <text evidence="2">The sequence shown here is derived from an EMBL/GenBank/DDBJ whole genome shotgun (WGS) entry which is preliminary data.</text>
</comment>
<accession>A0A366HVG1</accession>
<sequence length="101" mass="11572">MRIVALLPLLVILASCAAPVRHHLVNSTALLGITAPGEPSKAEGWYYVGSDERFDYFKHQDFKIRHYYKTKIGEIDVGRRFPKTSRQSRWTSMPWGGRAPR</sequence>
<gene>
    <name evidence="2" type="ORF">DES53_1011057</name>
</gene>
<organism evidence="2 3">
    <name type="scientific">Roseimicrobium gellanilyticum</name>
    <dbReference type="NCBI Taxonomy" id="748857"/>
    <lineage>
        <taxon>Bacteria</taxon>
        <taxon>Pseudomonadati</taxon>
        <taxon>Verrucomicrobiota</taxon>
        <taxon>Verrucomicrobiia</taxon>
        <taxon>Verrucomicrobiales</taxon>
        <taxon>Verrucomicrobiaceae</taxon>
        <taxon>Roseimicrobium</taxon>
    </lineage>
</organism>
<keyword evidence="3" id="KW-1185">Reference proteome</keyword>
<evidence type="ECO:0008006" key="4">
    <source>
        <dbReference type="Google" id="ProtNLM"/>
    </source>
</evidence>
<evidence type="ECO:0000313" key="2">
    <source>
        <dbReference type="EMBL" id="RBP48256.1"/>
    </source>
</evidence>